<feature type="region of interest" description="Disordered" evidence="3">
    <location>
        <begin position="1"/>
        <end position="28"/>
    </location>
</feature>
<dbReference type="SUPFAM" id="SSF53474">
    <property type="entry name" value="alpha/beta-Hydrolases"/>
    <property type="match status" value="1"/>
</dbReference>
<dbReference type="PANTHER" id="PTHR42776">
    <property type="entry name" value="SERINE PEPTIDASE S9 FAMILY MEMBER"/>
    <property type="match status" value="1"/>
</dbReference>
<evidence type="ECO:0000256" key="3">
    <source>
        <dbReference type="SAM" id="MobiDB-lite"/>
    </source>
</evidence>
<dbReference type="InterPro" id="IPR029058">
    <property type="entry name" value="AB_hydrolase_fold"/>
</dbReference>
<proteinExistence type="predicted"/>
<evidence type="ECO:0000256" key="1">
    <source>
        <dbReference type="ARBA" id="ARBA00022729"/>
    </source>
</evidence>
<evidence type="ECO:0000313" key="5">
    <source>
        <dbReference type="EMBL" id="GAA2012955.1"/>
    </source>
</evidence>
<dbReference type="GO" id="GO:0016787">
    <property type="term" value="F:hydrolase activity"/>
    <property type="evidence" value="ECO:0007669"/>
    <property type="project" value="UniProtKB-KW"/>
</dbReference>
<dbReference type="RefSeq" id="WP_344310300.1">
    <property type="nucleotide sequence ID" value="NZ_BAAANO010000027.1"/>
</dbReference>
<dbReference type="Gene3D" id="3.40.50.1820">
    <property type="entry name" value="alpha/beta hydrolase"/>
    <property type="match status" value="1"/>
</dbReference>
<dbReference type="SUPFAM" id="SSF82171">
    <property type="entry name" value="DPP6 N-terminal domain-like"/>
    <property type="match status" value="1"/>
</dbReference>
<keyword evidence="1" id="KW-0732">Signal</keyword>
<sequence>MTEPPYSPAAPDTVDAAVPEGPAAQDASTPITELLDASRFGGLVAARSGGPVFATVSALDSAGTGRVTRIVQLDEESTSTLTRGPASVGSVAAAASGALVFTSKRTGEDGSEAKDAGLWILPVRGEARRLAERPGGFGSVVLASEDSVLVTEVGVHTHASSEEEHAELAKARTEAKVSGILHAGFPTRYWDHDLGPFRQTLAVARCASPDPGAVSAPLSTPAARSIPEAPAPLSFAYPAMPDGRLTGWSVAPNGTFAVVEVEVPAPGALQTSQLWKVDLTEACAAPVLLLAGDLEYDWSVGEVSPDSIRVLATRTRRRNPTTTLRQDLFVLEVGGADGTARAPAPVWEKGDRWFSATWFDEATLVATSDDLGRGAVWTGAITDEEPRRLTGGPGQRFHYAGLVVTGGRVVAGASAVDVPPFPVEIDPGTGEVTPLTNPATELTAPGSMHEVVATGKDGTAVRAWLRVPEAEGPHPLLVMVHGGPWGSWNAWTWRWNPNPFVAAGFAVLLPDPAISTGYGQDMIDRGELELGGAPYTDILALVDQTVARPDIDEERTALAGGSYGGYMANWMAGHTKNRFRCIVTHASLWNVDSMGRTTDNESWEAAMREQIAVYSPHRFASAIEVPMLVIHGDRDYRVPISQGHELWFDLLTKSATPLAADGSTQHRYLYFPDEGHWILGRGNAQVWYEAVLGFVNEKVNGETWEKPATLG</sequence>
<evidence type="ECO:0000313" key="6">
    <source>
        <dbReference type="Proteomes" id="UP001500755"/>
    </source>
</evidence>
<organism evidence="5 6">
    <name type="scientific">Brevibacterium samyangense</name>
    <dbReference type="NCBI Taxonomy" id="366888"/>
    <lineage>
        <taxon>Bacteria</taxon>
        <taxon>Bacillati</taxon>
        <taxon>Actinomycetota</taxon>
        <taxon>Actinomycetes</taxon>
        <taxon>Micrococcales</taxon>
        <taxon>Brevibacteriaceae</taxon>
        <taxon>Brevibacterium</taxon>
    </lineage>
</organism>
<reference evidence="5 6" key="1">
    <citation type="journal article" date="2019" name="Int. J. Syst. Evol. Microbiol.">
        <title>The Global Catalogue of Microorganisms (GCM) 10K type strain sequencing project: providing services to taxonomists for standard genome sequencing and annotation.</title>
        <authorList>
            <consortium name="The Broad Institute Genomics Platform"/>
            <consortium name="The Broad Institute Genome Sequencing Center for Infectious Disease"/>
            <person name="Wu L."/>
            <person name="Ma J."/>
        </authorList>
    </citation>
    <scope>NUCLEOTIDE SEQUENCE [LARGE SCALE GENOMIC DNA]</scope>
    <source>
        <strain evidence="5 6">JCM 14546</strain>
    </source>
</reference>
<dbReference type="Proteomes" id="UP001500755">
    <property type="component" value="Unassembled WGS sequence"/>
</dbReference>
<evidence type="ECO:0000259" key="4">
    <source>
        <dbReference type="Pfam" id="PF00326"/>
    </source>
</evidence>
<evidence type="ECO:0000256" key="2">
    <source>
        <dbReference type="ARBA" id="ARBA00022801"/>
    </source>
</evidence>
<dbReference type="InterPro" id="IPR001375">
    <property type="entry name" value="Peptidase_S9_cat"/>
</dbReference>
<dbReference type="EMBL" id="BAAANO010000027">
    <property type="protein sequence ID" value="GAA2012955.1"/>
    <property type="molecule type" value="Genomic_DNA"/>
</dbReference>
<protein>
    <submittedName>
        <fullName evidence="5">Alpha/beta fold hydrolase</fullName>
    </submittedName>
</protein>
<keyword evidence="6" id="KW-1185">Reference proteome</keyword>
<comment type="caution">
    <text evidence="5">The sequence shown here is derived from an EMBL/GenBank/DDBJ whole genome shotgun (WGS) entry which is preliminary data.</text>
</comment>
<feature type="compositionally biased region" description="Low complexity" evidence="3">
    <location>
        <begin position="9"/>
        <end position="19"/>
    </location>
</feature>
<name>A0ABN2TKY0_9MICO</name>
<feature type="domain" description="Peptidase S9 prolyl oligopeptidase catalytic" evidence="4">
    <location>
        <begin position="491"/>
        <end position="700"/>
    </location>
</feature>
<gene>
    <name evidence="5" type="ORF">GCM10009755_25720</name>
</gene>
<dbReference type="PANTHER" id="PTHR42776:SF13">
    <property type="entry name" value="DIPEPTIDYL-PEPTIDASE 5"/>
    <property type="match status" value="1"/>
</dbReference>
<accession>A0ABN2TKY0</accession>
<keyword evidence="2 5" id="KW-0378">Hydrolase</keyword>
<dbReference type="Pfam" id="PF00326">
    <property type="entry name" value="Peptidase_S9"/>
    <property type="match status" value="1"/>
</dbReference>